<dbReference type="CDD" id="cd11445">
    <property type="entry name" value="bHLH_AtPIF_like"/>
    <property type="match status" value="1"/>
</dbReference>
<dbReference type="Pfam" id="PF00010">
    <property type="entry name" value="HLH"/>
    <property type="match status" value="1"/>
</dbReference>
<comment type="caution">
    <text evidence="7">The sequence shown here is derived from an EMBL/GenBank/DDBJ whole genome shotgun (WGS) entry which is preliminary data.</text>
</comment>
<evidence type="ECO:0000256" key="2">
    <source>
        <dbReference type="ARBA" id="ARBA00023015"/>
    </source>
</evidence>
<comment type="subcellular location">
    <subcellularLocation>
        <location evidence="1">Nucleus</location>
    </subcellularLocation>
</comment>
<proteinExistence type="predicted"/>
<sequence>MPLSEFYRMARGRLESAQQRTTTSSTDLSHVPDNEFVELVWENGQIMMQGQSSRPRRNSTSSNFQFQTPKHRDKDLGNATNSKIGKFGLMDPVMRDFAPAVPSGEMELNQDDDDMAPWLNYPIDDSLQHDYCSELLPELSGVTVNELSAQNSFATIDKRNSSNQTIRGLNSVSVQNGLGLGLEQGETAKASTLEGGESSRSRSGQFYPWSFQASQTPVLRPGVSSNISNSTGNTKRDVCGDSIHAQALASGFPSIKTRKQDLGPSNPNSGIINFSLFSRPAALVQANLHNLGAMATPGTSGIEVMGGKNKEPCSSNLAESHSQPNLVPPKVDSKLILVKPLEEPRTAEQSEAVSREDAVKNDKSRNKVVGATMSKGLPDVEKTAEPVVASSSVCSGNSAERASNDPTHNLKRKCRETDDSEGRSEDVEEESIGKRNAATVRRGTGSKRSRAADVHNLSERRRRDRINEKMRALQELVPNCNKVDKASMLDEAIEYLKTLQLQVQIMSMGAGMYMPPMMLPMGMPHVHAAHMARFSPMGVGMGTGMGMGFGMGMFDMNGGPPGCPMIQVPPIQGPHFLGPRPAHGLGPTSFPGMAGPNLQVFGHPGQGHAMSAPHAPTVPFLGGPPINSAVELNASRMAAPVEFPNSAPSSNPKDLIQNANLQMMHNTDAGSSLNQASSSQCRATNDGLEQSSLLLKNTRAPDNGSREAVRLTKETDIVPSRPGCD</sequence>
<name>A0A7J0F6V5_9ERIC</name>
<dbReference type="GO" id="GO:0003700">
    <property type="term" value="F:DNA-binding transcription factor activity"/>
    <property type="evidence" value="ECO:0007669"/>
    <property type="project" value="InterPro"/>
</dbReference>
<keyword evidence="8" id="KW-1185">Reference proteome</keyword>
<feature type="region of interest" description="Disordered" evidence="5">
    <location>
        <begin position="342"/>
        <end position="463"/>
    </location>
</feature>
<dbReference type="GO" id="GO:0010017">
    <property type="term" value="P:red or far-red light signaling pathway"/>
    <property type="evidence" value="ECO:0007669"/>
    <property type="project" value="UniProtKB-ARBA"/>
</dbReference>
<evidence type="ECO:0000256" key="4">
    <source>
        <dbReference type="ARBA" id="ARBA00023242"/>
    </source>
</evidence>
<keyword evidence="3" id="KW-0804">Transcription</keyword>
<dbReference type="EMBL" id="BJWL01000009">
    <property type="protein sequence ID" value="GFY94343.1"/>
    <property type="molecule type" value="Genomic_DNA"/>
</dbReference>
<dbReference type="AlphaFoldDB" id="A0A7J0F6V5"/>
<reference evidence="7 8" key="1">
    <citation type="submission" date="2019-07" db="EMBL/GenBank/DDBJ databases">
        <title>De Novo Assembly of kiwifruit Actinidia rufa.</title>
        <authorList>
            <person name="Sugita-Konishi S."/>
            <person name="Sato K."/>
            <person name="Mori E."/>
            <person name="Abe Y."/>
            <person name="Kisaki G."/>
            <person name="Hamano K."/>
            <person name="Suezawa K."/>
            <person name="Otani M."/>
            <person name="Fukuda T."/>
            <person name="Manabe T."/>
            <person name="Gomi K."/>
            <person name="Tabuchi M."/>
            <person name="Akimitsu K."/>
            <person name="Kataoka I."/>
        </authorList>
    </citation>
    <scope>NUCLEOTIDE SEQUENCE [LARGE SCALE GENOMIC DNA]</scope>
    <source>
        <strain evidence="8">cv. Fuchu</strain>
    </source>
</reference>
<evidence type="ECO:0000313" key="8">
    <source>
        <dbReference type="Proteomes" id="UP000585474"/>
    </source>
</evidence>
<dbReference type="Gene3D" id="4.10.280.10">
    <property type="entry name" value="Helix-loop-helix DNA-binding domain"/>
    <property type="match status" value="1"/>
</dbReference>
<dbReference type="GO" id="GO:0005634">
    <property type="term" value="C:nucleus"/>
    <property type="evidence" value="ECO:0007669"/>
    <property type="project" value="UniProtKB-SubCell"/>
</dbReference>
<evidence type="ECO:0000256" key="1">
    <source>
        <dbReference type="ARBA" id="ARBA00004123"/>
    </source>
</evidence>
<feature type="compositionally biased region" description="Polar residues" evidence="5">
    <location>
        <begin position="389"/>
        <end position="407"/>
    </location>
</feature>
<evidence type="ECO:0000313" key="7">
    <source>
        <dbReference type="EMBL" id="GFY94343.1"/>
    </source>
</evidence>
<feature type="region of interest" description="Disordered" evidence="5">
    <location>
        <begin position="48"/>
        <end position="80"/>
    </location>
</feature>
<dbReference type="FunFam" id="4.10.280.10:FF:000004">
    <property type="entry name" value="Basic helix-loop-helix transcription factor"/>
    <property type="match status" value="1"/>
</dbReference>
<evidence type="ECO:0000256" key="5">
    <source>
        <dbReference type="SAM" id="MobiDB-lite"/>
    </source>
</evidence>
<dbReference type="PANTHER" id="PTHR46807:SF1">
    <property type="entry name" value="TRANSCRIPTION FACTOR PIF3"/>
    <property type="match status" value="1"/>
</dbReference>
<feature type="compositionally biased region" description="Basic and acidic residues" evidence="5">
    <location>
        <begin position="450"/>
        <end position="463"/>
    </location>
</feature>
<protein>
    <submittedName>
        <fullName evidence="7">Phytochrome interacting factor 3</fullName>
    </submittedName>
</protein>
<feature type="domain" description="BHLH" evidence="6">
    <location>
        <begin position="450"/>
        <end position="499"/>
    </location>
</feature>
<keyword evidence="4" id="KW-0539">Nucleus</keyword>
<keyword evidence="2" id="KW-0805">Transcription regulation</keyword>
<gene>
    <name evidence="7" type="ORF">Acr_09g0007890</name>
</gene>
<dbReference type="SMART" id="SM00353">
    <property type="entry name" value="HLH"/>
    <property type="match status" value="1"/>
</dbReference>
<dbReference type="InterPro" id="IPR011598">
    <property type="entry name" value="bHLH_dom"/>
</dbReference>
<feature type="region of interest" description="Disordered" evidence="5">
    <location>
        <begin position="308"/>
        <end position="328"/>
    </location>
</feature>
<dbReference type="InterPro" id="IPR044273">
    <property type="entry name" value="PIF3-like"/>
</dbReference>
<dbReference type="OrthoDB" id="690068at2759"/>
<dbReference type="SUPFAM" id="SSF47459">
    <property type="entry name" value="HLH, helix-loop-helix DNA-binding domain"/>
    <property type="match status" value="1"/>
</dbReference>
<dbReference type="InterPro" id="IPR047265">
    <property type="entry name" value="PIF1-like_bHLH"/>
</dbReference>
<feature type="compositionally biased region" description="Basic and acidic residues" evidence="5">
    <location>
        <begin position="415"/>
        <end position="425"/>
    </location>
</feature>
<dbReference type="PROSITE" id="PS50888">
    <property type="entry name" value="BHLH"/>
    <property type="match status" value="1"/>
</dbReference>
<dbReference type="InterPro" id="IPR036638">
    <property type="entry name" value="HLH_DNA-bd_sf"/>
</dbReference>
<dbReference type="Proteomes" id="UP000585474">
    <property type="component" value="Unassembled WGS sequence"/>
</dbReference>
<accession>A0A7J0F6V5</accession>
<evidence type="ECO:0000256" key="3">
    <source>
        <dbReference type="ARBA" id="ARBA00023163"/>
    </source>
</evidence>
<evidence type="ECO:0000259" key="6">
    <source>
        <dbReference type="PROSITE" id="PS50888"/>
    </source>
</evidence>
<organism evidence="7 8">
    <name type="scientific">Actinidia rufa</name>
    <dbReference type="NCBI Taxonomy" id="165716"/>
    <lineage>
        <taxon>Eukaryota</taxon>
        <taxon>Viridiplantae</taxon>
        <taxon>Streptophyta</taxon>
        <taxon>Embryophyta</taxon>
        <taxon>Tracheophyta</taxon>
        <taxon>Spermatophyta</taxon>
        <taxon>Magnoliopsida</taxon>
        <taxon>eudicotyledons</taxon>
        <taxon>Gunneridae</taxon>
        <taxon>Pentapetalae</taxon>
        <taxon>asterids</taxon>
        <taxon>Ericales</taxon>
        <taxon>Actinidiaceae</taxon>
        <taxon>Actinidia</taxon>
    </lineage>
</organism>
<dbReference type="PANTHER" id="PTHR46807">
    <property type="entry name" value="TRANSCRIPTION FACTOR PIF3"/>
    <property type="match status" value="1"/>
</dbReference>
<feature type="compositionally biased region" description="Basic and acidic residues" evidence="5">
    <location>
        <begin position="342"/>
        <end position="365"/>
    </location>
</feature>
<feature type="compositionally biased region" description="Polar residues" evidence="5">
    <location>
        <begin position="312"/>
        <end position="325"/>
    </location>
</feature>
<dbReference type="GO" id="GO:0046983">
    <property type="term" value="F:protein dimerization activity"/>
    <property type="evidence" value="ECO:0007669"/>
    <property type="project" value="InterPro"/>
</dbReference>